<name>A0A392SR47_9FABA</name>
<dbReference type="AlphaFoldDB" id="A0A392SR47"/>
<evidence type="ECO:0000313" key="1">
    <source>
        <dbReference type="EMBL" id="MCI50684.1"/>
    </source>
</evidence>
<feature type="non-terminal residue" evidence="1">
    <location>
        <position position="17"/>
    </location>
</feature>
<dbReference type="Proteomes" id="UP000265520">
    <property type="component" value="Unassembled WGS sequence"/>
</dbReference>
<sequence length="17" mass="1970">MRQASDAKQALLERQPK</sequence>
<comment type="caution">
    <text evidence="1">The sequence shown here is derived from an EMBL/GenBank/DDBJ whole genome shotgun (WGS) entry which is preliminary data.</text>
</comment>
<organism evidence="1 2">
    <name type="scientific">Trifolium medium</name>
    <dbReference type="NCBI Taxonomy" id="97028"/>
    <lineage>
        <taxon>Eukaryota</taxon>
        <taxon>Viridiplantae</taxon>
        <taxon>Streptophyta</taxon>
        <taxon>Embryophyta</taxon>
        <taxon>Tracheophyta</taxon>
        <taxon>Spermatophyta</taxon>
        <taxon>Magnoliopsida</taxon>
        <taxon>eudicotyledons</taxon>
        <taxon>Gunneridae</taxon>
        <taxon>Pentapetalae</taxon>
        <taxon>rosids</taxon>
        <taxon>fabids</taxon>
        <taxon>Fabales</taxon>
        <taxon>Fabaceae</taxon>
        <taxon>Papilionoideae</taxon>
        <taxon>50 kb inversion clade</taxon>
        <taxon>NPAAA clade</taxon>
        <taxon>Hologalegina</taxon>
        <taxon>IRL clade</taxon>
        <taxon>Trifolieae</taxon>
        <taxon>Trifolium</taxon>
    </lineage>
</organism>
<reference evidence="1 2" key="1">
    <citation type="journal article" date="2018" name="Front. Plant Sci.">
        <title>Red Clover (Trifolium pratense) and Zigzag Clover (T. medium) - A Picture of Genomic Similarities and Differences.</title>
        <authorList>
            <person name="Dluhosova J."/>
            <person name="Istvanek J."/>
            <person name="Nedelnik J."/>
            <person name="Repkova J."/>
        </authorList>
    </citation>
    <scope>NUCLEOTIDE SEQUENCE [LARGE SCALE GENOMIC DNA]</scope>
    <source>
        <strain evidence="2">cv. 10/8</strain>
        <tissue evidence="1">Leaf</tissue>
    </source>
</reference>
<keyword evidence="2" id="KW-1185">Reference proteome</keyword>
<proteinExistence type="predicted"/>
<dbReference type="EMBL" id="LXQA010420235">
    <property type="protein sequence ID" value="MCI50684.1"/>
    <property type="molecule type" value="Genomic_DNA"/>
</dbReference>
<accession>A0A392SR47</accession>
<protein>
    <submittedName>
        <fullName evidence="1">Uncharacterized protein</fullName>
    </submittedName>
</protein>
<evidence type="ECO:0000313" key="2">
    <source>
        <dbReference type="Proteomes" id="UP000265520"/>
    </source>
</evidence>